<feature type="domain" description="Ketopantoate reductase C-terminal" evidence="12">
    <location>
        <begin position="170"/>
        <end position="294"/>
    </location>
</feature>
<name>A0A2I8EZB2_9BURK</name>
<evidence type="ECO:0000256" key="2">
    <source>
        <dbReference type="ARBA" id="ARBA00007870"/>
    </source>
</evidence>
<dbReference type="InterPro" id="IPR013752">
    <property type="entry name" value="KPA_reductase"/>
</dbReference>
<evidence type="ECO:0000259" key="12">
    <source>
        <dbReference type="Pfam" id="PF08546"/>
    </source>
</evidence>
<dbReference type="SUPFAM" id="SSF48179">
    <property type="entry name" value="6-phosphogluconate dehydrogenase C-terminal domain-like"/>
    <property type="match status" value="1"/>
</dbReference>
<dbReference type="GO" id="GO:0005737">
    <property type="term" value="C:cytoplasm"/>
    <property type="evidence" value="ECO:0007669"/>
    <property type="project" value="TreeGrafter"/>
</dbReference>
<gene>
    <name evidence="13" type="ORF">C2L65_34775</name>
</gene>
<keyword evidence="7 10" id="KW-0560">Oxidoreductase</keyword>
<dbReference type="InterPro" id="IPR003710">
    <property type="entry name" value="ApbA"/>
</dbReference>
<proteinExistence type="inferred from homology"/>
<dbReference type="Gene3D" id="3.40.50.720">
    <property type="entry name" value="NAD(P)-binding Rossmann-like Domain"/>
    <property type="match status" value="1"/>
</dbReference>
<comment type="pathway">
    <text evidence="1 10">Cofactor biosynthesis; (R)-pantothenate biosynthesis; (R)-pantoate from 3-methyl-2-oxobutanoate: step 2/2.</text>
</comment>
<dbReference type="RefSeq" id="WP_042306168.1">
    <property type="nucleotide sequence ID" value="NZ_CP026113.1"/>
</dbReference>
<dbReference type="GO" id="GO:0050661">
    <property type="term" value="F:NADP binding"/>
    <property type="evidence" value="ECO:0007669"/>
    <property type="project" value="TreeGrafter"/>
</dbReference>
<accession>A0A2I8EZB2</accession>
<dbReference type="Proteomes" id="UP000243502">
    <property type="component" value="Chromosome 3"/>
</dbReference>
<dbReference type="EC" id="1.1.1.169" evidence="3 10"/>
<dbReference type="Pfam" id="PF02558">
    <property type="entry name" value="ApbA"/>
    <property type="match status" value="1"/>
</dbReference>
<dbReference type="UniPathway" id="UPA00028">
    <property type="reaction ID" value="UER00004"/>
</dbReference>
<comment type="catalytic activity">
    <reaction evidence="9 10">
        <text>(R)-pantoate + NADP(+) = 2-dehydropantoate + NADPH + H(+)</text>
        <dbReference type="Rhea" id="RHEA:16233"/>
        <dbReference type="ChEBI" id="CHEBI:11561"/>
        <dbReference type="ChEBI" id="CHEBI:15378"/>
        <dbReference type="ChEBI" id="CHEBI:15980"/>
        <dbReference type="ChEBI" id="CHEBI:57783"/>
        <dbReference type="ChEBI" id="CHEBI:58349"/>
        <dbReference type="EC" id="1.1.1.169"/>
    </reaction>
</comment>
<evidence type="ECO:0000256" key="8">
    <source>
        <dbReference type="ARBA" id="ARBA00032024"/>
    </source>
</evidence>
<evidence type="ECO:0000256" key="9">
    <source>
        <dbReference type="ARBA" id="ARBA00048793"/>
    </source>
</evidence>
<dbReference type="InterPro" id="IPR050838">
    <property type="entry name" value="Ketopantoate_reductase"/>
</dbReference>
<dbReference type="Pfam" id="PF08546">
    <property type="entry name" value="ApbA_C"/>
    <property type="match status" value="1"/>
</dbReference>
<dbReference type="InterPro" id="IPR013328">
    <property type="entry name" value="6PGD_dom2"/>
</dbReference>
<dbReference type="GO" id="GO:0015940">
    <property type="term" value="P:pantothenate biosynthetic process"/>
    <property type="evidence" value="ECO:0007669"/>
    <property type="project" value="UniProtKB-UniPathway"/>
</dbReference>
<keyword evidence="6 10" id="KW-0521">NADP</keyword>
<evidence type="ECO:0000313" key="13">
    <source>
        <dbReference type="EMBL" id="AUT64798.1"/>
    </source>
</evidence>
<dbReference type="AlphaFoldDB" id="A0A2I8EZB2"/>
<dbReference type="KEGG" id="pter:C2L65_34775"/>
<feature type="domain" description="Ketopantoate reductase N-terminal" evidence="11">
    <location>
        <begin position="3"/>
        <end position="147"/>
    </location>
</feature>
<evidence type="ECO:0000256" key="4">
    <source>
        <dbReference type="ARBA" id="ARBA00019465"/>
    </source>
</evidence>
<evidence type="ECO:0000313" key="14">
    <source>
        <dbReference type="Proteomes" id="UP000243502"/>
    </source>
</evidence>
<evidence type="ECO:0000256" key="5">
    <source>
        <dbReference type="ARBA" id="ARBA00022655"/>
    </source>
</evidence>
<dbReference type="PANTHER" id="PTHR43765:SF2">
    <property type="entry name" value="2-DEHYDROPANTOATE 2-REDUCTASE"/>
    <property type="match status" value="1"/>
</dbReference>
<dbReference type="Gene3D" id="1.10.1040.10">
    <property type="entry name" value="N-(1-d-carboxylethyl)-l-norvaline Dehydrogenase, domain 2"/>
    <property type="match status" value="1"/>
</dbReference>
<dbReference type="GO" id="GO:0008677">
    <property type="term" value="F:2-dehydropantoate 2-reductase activity"/>
    <property type="evidence" value="ECO:0007669"/>
    <property type="project" value="UniProtKB-EC"/>
</dbReference>
<dbReference type="EMBL" id="CP026113">
    <property type="protein sequence ID" value="AUT64798.1"/>
    <property type="molecule type" value="Genomic_DNA"/>
</dbReference>
<evidence type="ECO:0000256" key="7">
    <source>
        <dbReference type="ARBA" id="ARBA00023002"/>
    </source>
</evidence>
<dbReference type="PANTHER" id="PTHR43765">
    <property type="entry name" value="2-DEHYDROPANTOATE 2-REDUCTASE-RELATED"/>
    <property type="match status" value="1"/>
</dbReference>
<dbReference type="InterPro" id="IPR036291">
    <property type="entry name" value="NAD(P)-bd_dom_sf"/>
</dbReference>
<evidence type="ECO:0000256" key="6">
    <source>
        <dbReference type="ARBA" id="ARBA00022857"/>
    </source>
</evidence>
<keyword evidence="5 10" id="KW-0566">Pantothenate biosynthesis</keyword>
<dbReference type="InterPro" id="IPR013332">
    <property type="entry name" value="KPR_N"/>
</dbReference>
<dbReference type="FunFam" id="1.10.1040.10:FF:000017">
    <property type="entry name" value="2-dehydropantoate 2-reductase"/>
    <property type="match status" value="1"/>
</dbReference>
<evidence type="ECO:0000259" key="11">
    <source>
        <dbReference type="Pfam" id="PF02558"/>
    </source>
</evidence>
<protein>
    <recommendedName>
        <fullName evidence="4 10">2-dehydropantoate 2-reductase</fullName>
        <ecNumber evidence="3 10">1.1.1.169</ecNumber>
    </recommendedName>
    <alternativeName>
        <fullName evidence="8 10">Ketopantoate reductase</fullName>
    </alternativeName>
</protein>
<organism evidence="13 14">
    <name type="scientific">Paraburkholderia terrae</name>
    <dbReference type="NCBI Taxonomy" id="311230"/>
    <lineage>
        <taxon>Bacteria</taxon>
        <taxon>Pseudomonadati</taxon>
        <taxon>Pseudomonadota</taxon>
        <taxon>Betaproteobacteria</taxon>
        <taxon>Burkholderiales</taxon>
        <taxon>Burkholderiaceae</taxon>
        <taxon>Paraburkholderia</taxon>
    </lineage>
</organism>
<evidence type="ECO:0000256" key="10">
    <source>
        <dbReference type="RuleBase" id="RU362068"/>
    </source>
</evidence>
<comment type="similarity">
    <text evidence="2 10">Belongs to the ketopantoate reductase family.</text>
</comment>
<reference evidence="13 14" key="1">
    <citation type="submission" date="2018-01" db="EMBL/GenBank/DDBJ databases">
        <title>Species boundaries and ecological features among Paraburkholderia terrae DSMZ17804T, P. hospita DSMZ17164T and P. caribensis DSMZ13236T.</title>
        <authorList>
            <person name="Pratama A.A."/>
        </authorList>
    </citation>
    <scope>NUCLEOTIDE SEQUENCE [LARGE SCALE GENOMIC DNA]</scope>
    <source>
        <strain evidence="13 14">DSM 17804</strain>
    </source>
</reference>
<evidence type="ECO:0000256" key="1">
    <source>
        <dbReference type="ARBA" id="ARBA00004994"/>
    </source>
</evidence>
<dbReference type="NCBIfam" id="TIGR00745">
    <property type="entry name" value="apbA_panE"/>
    <property type="match status" value="1"/>
</dbReference>
<sequence length="315" mass="33121">MKVAVMGAGAVGCFYGGMLARAGHKVTLIGRQNHVSAIRRDGLRLESLSFDEFIEITACTDASGVVSADAILLCVKSPDTEAAVLAMKQYLSESAVIVTLQNGVDNAERVRALVEREVLAAVVYVGSEMGGPGHVRHHGRGELIIEPGTSSERLARILNDAGISTSVSANVRGALWEKLVLNCAYNAISALVQLPFGDLCQRGGTAVNRAMRDIVAECIAVASADGVNISGDVDETVARIMATIPAGQYSSTAHDVATHRPSEIDHLNGHIVGRGVALGIATPVNHLLTMMVRVLDHQRADQRSTKAASADGVLI</sequence>
<dbReference type="InterPro" id="IPR008927">
    <property type="entry name" value="6-PGluconate_DH-like_C_sf"/>
</dbReference>
<dbReference type="SUPFAM" id="SSF51735">
    <property type="entry name" value="NAD(P)-binding Rossmann-fold domains"/>
    <property type="match status" value="1"/>
</dbReference>
<comment type="function">
    <text evidence="10">Catalyzes the NADPH-dependent reduction of ketopantoate into pantoic acid.</text>
</comment>
<dbReference type="OrthoDB" id="8555723at2"/>
<evidence type="ECO:0000256" key="3">
    <source>
        <dbReference type="ARBA" id="ARBA00013014"/>
    </source>
</evidence>